<keyword evidence="4 7" id="KW-1133">Transmembrane helix</keyword>
<dbReference type="PANTHER" id="PTHR43791:SF92">
    <property type="entry name" value="AGL026WP"/>
    <property type="match status" value="1"/>
</dbReference>
<name>A0ABR4PCL0_9HELO</name>
<keyword evidence="3 7" id="KW-0812">Transmembrane</keyword>
<feature type="transmembrane region" description="Helical" evidence="7">
    <location>
        <begin position="187"/>
        <end position="208"/>
    </location>
</feature>
<keyword evidence="5 7" id="KW-0472">Membrane</keyword>
<proteinExistence type="predicted"/>
<protein>
    <submittedName>
        <fullName evidence="9">Major facilitator superfamily transporter</fullName>
    </submittedName>
</protein>
<dbReference type="InterPro" id="IPR020846">
    <property type="entry name" value="MFS_dom"/>
</dbReference>
<evidence type="ECO:0000256" key="7">
    <source>
        <dbReference type="SAM" id="Phobius"/>
    </source>
</evidence>
<feature type="compositionally biased region" description="Polar residues" evidence="6">
    <location>
        <begin position="8"/>
        <end position="17"/>
    </location>
</feature>
<evidence type="ECO:0000256" key="5">
    <source>
        <dbReference type="ARBA" id="ARBA00023136"/>
    </source>
</evidence>
<evidence type="ECO:0000256" key="2">
    <source>
        <dbReference type="ARBA" id="ARBA00022448"/>
    </source>
</evidence>
<organism evidence="9 10">
    <name type="scientific">Phlyctema vagabunda</name>
    <dbReference type="NCBI Taxonomy" id="108571"/>
    <lineage>
        <taxon>Eukaryota</taxon>
        <taxon>Fungi</taxon>
        <taxon>Dikarya</taxon>
        <taxon>Ascomycota</taxon>
        <taxon>Pezizomycotina</taxon>
        <taxon>Leotiomycetes</taxon>
        <taxon>Helotiales</taxon>
        <taxon>Dermateaceae</taxon>
        <taxon>Phlyctema</taxon>
    </lineage>
</organism>
<feature type="transmembrane region" description="Helical" evidence="7">
    <location>
        <begin position="445"/>
        <end position="470"/>
    </location>
</feature>
<evidence type="ECO:0000256" key="6">
    <source>
        <dbReference type="SAM" id="MobiDB-lite"/>
    </source>
</evidence>
<feature type="region of interest" description="Disordered" evidence="6">
    <location>
        <begin position="1"/>
        <end position="25"/>
    </location>
</feature>
<dbReference type="InterPro" id="IPR011701">
    <property type="entry name" value="MFS"/>
</dbReference>
<keyword evidence="2" id="KW-0813">Transport</keyword>
<sequence>MSAKDNDVQQVESTTDTSPDKDILPSEHARVPLPIEISHLSVEEQARLERRLVRKMDFRLMPILIIMFWLNVLDRNSIANAKIAGLPKDLKMTNGEYNNCLLIFYAGYVLTQLPSNAILPKVRPSIYLPLVTCGWGLMSMSQGFLHNYHSIMVVRFFVGILEGPFLPGVIFLLSCWYKKEELGKRIAFLYAGNILSSCFGGLIAAGVIGGMEGVGGLRAWRWLFILEGAATVAVGLIAMLLFPDYPRTTRWLKQEERLFAEWRMANEVAGIVDEDSSGVWWGVKQSLADPLTYLFTFMQMMLTTGQSFTYFLPSIIKTLGFNNTITLLLTAPPYFVAFCGSLVIAYSSARQNERCMHIVLPLMISIIGNIMAMTVKGFGARYLSIFFMTFGVYVVYNVNYSWVSASIPRPRAKRAASLAIINLMSGGATHFYTSYLFPDGDAPRYFMGGSVLSVAVFLCASTALAIRFYLQRLNRRIELSGGNVEAGLHANAGHTTTYKTFKYAL</sequence>
<feature type="transmembrane region" description="Helical" evidence="7">
    <location>
        <begin position="415"/>
        <end position="433"/>
    </location>
</feature>
<evidence type="ECO:0000256" key="3">
    <source>
        <dbReference type="ARBA" id="ARBA00022692"/>
    </source>
</evidence>
<evidence type="ECO:0000313" key="10">
    <source>
        <dbReference type="Proteomes" id="UP001629113"/>
    </source>
</evidence>
<evidence type="ECO:0000313" key="9">
    <source>
        <dbReference type="EMBL" id="KAL3421039.1"/>
    </source>
</evidence>
<feature type="transmembrane region" description="Helical" evidence="7">
    <location>
        <begin position="101"/>
        <end position="119"/>
    </location>
</feature>
<evidence type="ECO:0000259" key="8">
    <source>
        <dbReference type="PROSITE" id="PS50850"/>
    </source>
</evidence>
<evidence type="ECO:0000256" key="1">
    <source>
        <dbReference type="ARBA" id="ARBA00004141"/>
    </source>
</evidence>
<reference evidence="9 10" key="1">
    <citation type="submission" date="2024-06" db="EMBL/GenBank/DDBJ databases">
        <title>Complete genome of Phlyctema vagabunda strain 19-DSS-EL-015.</title>
        <authorList>
            <person name="Fiorenzani C."/>
        </authorList>
    </citation>
    <scope>NUCLEOTIDE SEQUENCE [LARGE SCALE GENOMIC DNA]</scope>
    <source>
        <strain evidence="9 10">19-DSS-EL-015</strain>
    </source>
</reference>
<dbReference type="EMBL" id="JBFCZG010000006">
    <property type="protein sequence ID" value="KAL3421039.1"/>
    <property type="molecule type" value="Genomic_DNA"/>
</dbReference>
<feature type="transmembrane region" description="Helical" evidence="7">
    <location>
        <begin position="220"/>
        <end position="242"/>
    </location>
</feature>
<dbReference type="SUPFAM" id="SSF103473">
    <property type="entry name" value="MFS general substrate transporter"/>
    <property type="match status" value="1"/>
</dbReference>
<dbReference type="Proteomes" id="UP001629113">
    <property type="component" value="Unassembled WGS sequence"/>
</dbReference>
<feature type="transmembrane region" description="Helical" evidence="7">
    <location>
        <begin position="291"/>
        <end position="312"/>
    </location>
</feature>
<dbReference type="Gene3D" id="1.20.1250.20">
    <property type="entry name" value="MFS general substrate transporter like domains"/>
    <property type="match status" value="1"/>
</dbReference>
<evidence type="ECO:0000256" key="4">
    <source>
        <dbReference type="ARBA" id="ARBA00022989"/>
    </source>
</evidence>
<dbReference type="PANTHER" id="PTHR43791">
    <property type="entry name" value="PERMEASE-RELATED"/>
    <property type="match status" value="1"/>
</dbReference>
<comment type="subcellular location">
    <subcellularLocation>
        <location evidence="1">Membrane</location>
        <topology evidence="1">Multi-pass membrane protein</topology>
    </subcellularLocation>
</comment>
<feature type="transmembrane region" description="Helical" evidence="7">
    <location>
        <begin position="324"/>
        <end position="346"/>
    </location>
</feature>
<feature type="transmembrane region" description="Helical" evidence="7">
    <location>
        <begin position="151"/>
        <end position="175"/>
    </location>
</feature>
<gene>
    <name evidence="9" type="ORF">PVAG01_07484</name>
</gene>
<feature type="transmembrane region" description="Helical" evidence="7">
    <location>
        <begin position="381"/>
        <end position="403"/>
    </location>
</feature>
<feature type="transmembrane region" description="Helical" evidence="7">
    <location>
        <begin position="358"/>
        <end position="375"/>
    </location>
</feature>
<keyword evidence="10" id="KW-1185">Reference proteome</keyword>
<comment type="caution">
    <text evidence="9">The sequence shown here is derived from an EMBL/GenBank/DDBJ whole genome shotgun (WGS) entry which is preliminary data.</text>
</comment>
<feature type="domain" description="Major facilitator superfamily (MFS) profile" evidence="8">
    <location>
        <begin position="60"/>
        <end position="474"/>
    </location>
</feature>
<dbReference type="PROSITE" id="PS50850">
    <property type="entry name" value="MFS"/>
    <property type="match status" value="1"/>
</dbReference>
<dbReference type="InterPro" id="IPR036259">
    <property type="entry name" value="MFS_trans_sf"/>
</dbReference>
<accession>A0ABR4PCL0</accession>
<dbReference type="Pfam" id="PF07690">
    <property type="entry name" value="MFS_1"/>
    <property type="match status" value="1"/>
</dbReference>